<sequence>MRVSRPATVLASLAAVLATTVALLGVVPGTTATAATTSSAASARQDGPGYQQPRVGACRTITYAQGAAVSNSTRPISCRRSHTVRTVAVPRLPAGVDWDASDEKLGRVVTRACQPAVDRVLGRTARVRDLSAYSWFWFKPTRAQREHGARWLRCDLTLRAGTHVLELRRDRRPVLGGLPHADRVARCLTSDVVTTSCARTHVWRATGTFVKKGGYDTAALDRAGLRRCPGKTSGERFRWTYRSETAWKLGDHVIVCYTRTRS</sequence>
<name>A0A7X0RHH5_9ACTN</name>
<accession>A0A7X0RHH5</accession>
<keyword evidence="1" id="KW-0732">Signal</keyword>
<comment type="caution">
    <text evidence="3">The sequence shown here is derived from an EMBL/GenBank/DDBJ whole genome shotgun (WGS) entry which is preliminary data.</text>
</comment>
<evidence type="ECO:0000313" key="3">
    <source>
        <dbReference type="EMBL" id="MBB6628371.1"/>
    </source>
</evidence>
<organism evidence="3 4">
    <name type="scientific">Nocardioides luti</name>
    <dbReference type="NCBI Taxonomy" id="2761101"/>
    <lineage>
        <taxon>Bacteria</taxon>
        <taxon>Bacillati</taxon>
        <taxon>Actinomycetota</taxon>
        <taxon>Actinomycetes</taxon>
        <taxon>Propionibacteriales</taxon>
        <taxon>Nocardioidaceae</taxon>
        <taxon>Nocardioides</taxon>
    </lineage>
</organism>
<feature type="signal peptide" evidence="1">
    <location>
        <begin position="1"/>
        <end position="34"/>
    </location>
</feature>
<dbReference type="InterPro" id="IPR026004">
    <property type="entry name" value="Septum_form"/>
</dbReference>
<evidence type="ECO:0000313" key="4">
    <source>
        <dbReference type="Proteomes" id="UP000523955"/>
    </source>
</evidence>
<reference evidence="3 4" key="1">
    <citation type="submission" date="2020-08" db="EMBL/GenBank/DDBJ databases">
        <authorList>
            <person name="Seo M.-J."/>
        </authorList>
    </citation>
    <scope>NUCLEOTIDE SEQUENCE [LARGE SCALE GENOMIC DNA]</scope>
    <source>
        <strain evidence="3 4">KIGAM211</strain>
    </source>
</reference>
<proteinExistence type="predicted"/>
<gene>
    <name evidence="3" type="ORF">H5V45_13675</name>
</gene>
<evidence type="ECO:0000259" key="2">
    <source>
        <dbReference type="Pfam" id="PF13845"/>
    </source>
</evidence>
<dbReference type="Proteomes" id="UP000523955">
    <property type="component" value="Unassembled WGS sequence"/>
</dbReference>
<dbReference type="RefSeq" id="WP_185253437.1">
    <property type="nucleotide sequence ID" value="NZ_JACKXE010000001.1"/>
</dbReference>
<evidence type="ECO:0000256" key="1">
    <source>
        <dbReference type="SAM" id="SignalP"/>
    </source>
</evidence>
<dbReference type="Pfam" id="PF13845">
    <property type="entry name" value="Septum_form"/>
    <property type="match status" value="1"/>
</dbReference>
<dbReference type="AlphaFoldDB" id="A0A7X0RHH5"/>
<protein>
    <submittedName>
        <fullName evidence="3">Septum formation family protein</fullName>
    </submittedName>
</protein>
<dbReference type="EMBL" id="JACKXE010000001">
    <property type="protein sequence ID" value="MBB6628371.1"/>
    <property type="molecule type" value="Genomic_DNA"/>
</dbReference>
<keyword evidence="4" id="KW-1185">Reference proteome</keyword>
<feature type="chain" id="PRO_5030726961" evidence="1">
    <location>
        <begin position="35"/>
        <end position="262"/>
    </location>
</feature>
<feature type="domain" description="Septum formation-related" evidence="2">
    <location>
        <begin position="101"/>
        <end position="208"/>
    </location>
</feature>